<dbReference type="PANTHER" id="PTHR13887:SF14">
    <property type="entry name" value="DISULFIDE BOND FORMATION PROTEIN D"/>
    <property type="match status" value="1"/>
</dbReference>
<dbReference type="AlphaFoldDB" id="A0A023D8S0"/>
<dbReference type="InterPro" id="IPR001853">
    <property type="entry name" value="DSBA-like_thioredoxin_dom"/>
</dbReference>
<evidence type="ECO:0000313" key="6">
    <source>
        <dbReference type="EMBL" id="GAJ30130.1"/>
    </source>
</evidence>
<dbReference type="PANTHER" id="PTHR13887">
    <property type="entry name" value="GLUTATHIONE S-TRANSFERASE KAPPA"/>
    <property type="match status" value="1"/>
</dbReference>
<keyword evidence="3" id="KW-1015">Disulfide bond</keyword>
<dbReference type="PROSITE" id="PS51352">
    <property type="entry name" value="THIOREDOXIN_2"/>
    <property type="match status" value="1"/>
</dbReference>
<dbReference type="EMBL" id="BAND01000103">
    <property type="protein sequence ID" value="GAJ30130.1"/>
    <property type="molecule type" value="Genomic_DNA"/>
</dbReference>
<keyword evidence="7" id="KW-1185">Reference proteome</keyword>
<accession>A0A023D8S0</accession>
<gene>
    <name evidence="6" type="ORF">Amme_104_038</name>
</gene>
<sequence length="199" mass="21635">MVLLAILLGIVAIGPAVARDIATAQLEDDLLQDKTSPVAGNPLGSVTIVEFFDYRCPYCRVMQQRLQALLAQDKSVRVVLKDWPIFGGVSVYAAEVAIASGWQGKYLPIHDALFTLPRQMDQAAIRRAAEQAGVDMAQLDRDLAQREGEIRQVLGKTDSEARMLEFQGTPAFVIGHHLIPGAVSLDDLAKLVTEAKAGR</sequence>
<dbReference type="SUPFAM" id="SSF52833">
    <property type="entry name" value="Thioredoxin-like"/>
    <property type="match status" value="1"/>
</dbReference>
<protein>
    <submittedName>
        <fullName evidence="6">DSBA oxidoreductase</fullName>
    </submittedName>
</protein>
<keyword evidence="2" id="KW-0560">Oxidoreductase</keyword>
<evidence type="ECO:0000256" key="4">
    <source>
        <dbReference type="ARBA" id="ARBA00023284"/>
    </source>
</evidence>
<proteinExistence type="predicted"/>
<dbReference type="Proteomes" id="UP000019760">
    <property type="component" value="Unassembled WGS sequence"/>
</dbReference>
<feature type="domain" description="Thioredoxin" evidence="5">
    <location>
        <begin position="24"/>
        <end position="197"/>
    </location>
</feature>
<evidence type="ECO:0000313" key="7">
    <source>
        <dbReference type="Proteomes" id="UP000019760"/>
    </source>
</evidence>
<comment type="caution">
    <text evidence="6">The sequence shown here is derived from an EMBL/GenBank/DDBJ whole genome shotgun (WGS) entry which is preliminary data.</text>
</comment>
<reference evidence="6 7" key="2">
    <citation type="journal article" date="2014" name="FEMS Microbiol. Lett.">
        <title>Draft genomic DNA sequence of the facultatively methylotrophic bacterium Acidomonas methanolica type strain MB58.</title>
        <authorList>
            <person name="Higashiura N."/>
            <person name="Hadano H."/>
            <person name="Hirakawa H."/>
            <person name="Matsutani M."/>
            <person name="Takabe S."/>
            <person name="Matsushita K."/>
            <person name="Azuma Y."/>
        </authorList>
    </citation>
    <scope>NUCLEOTIDE SEQUENCE [LARGE SCALE GENOMIC DNA]</scope>
    <source>
        <strain evidence="6 7">MB58</strain>
    </source>
</reference>
<name>A0A023D8S0_ACIMT</name>
<keyword evidence="4" id="KW-0676">Redox-active center</keyword>
<dbReference type="Pfam" id="PF01323">
    <property type="entry name" value="DSBA"/>
    <property type="match status" value="1"/>
</dbReference>
<dbReference type="GO" id="GO:0016491">
    <property type="term" value="F:oxidoreductase activity"/>
    <property type="evidence" value="ECO:0007669"/>
    <property type="project" value="UniProtKB-KW"/>
</dbReference>
<evidence type="ECO:0000256" key="1">
    <source>
        <dbReference type="ARBA" id="ARBA00022729"/>
    </source>
</evidence>
<keyword evidence="1" id="KW-0732">Signal</keyword>
<organism evidence="6 7">
    <name type="scientific">Acidomonas methanolica NBRC 104435</name>
    <dbReference type="NCBI Taxonomy" id="1231351"/>
    <lineage>
        <taxon>Bacteria</taxon>
        <taxon>Pseudomonadati</taxon>
        <taxon>Pseudomonadota</taxon>
        <taxon>Alphaproteobacteria</taxon>
        <taxon>Acetobacterales</taxon>
        <taxon>Acetobacteraceae</taxon>
        <taxon>Acidomonas</taxon>
    </lineage>
</organism>
<dbReference type="Gene3D" id="3.40.30.10">
    <property type="entry name" value="Glutaredoxin"/>
    <property type="match status" value="1"/>
</dbReference>
<dbReference type="InterPro" id="IPR036249">
    <property type="entry name" value="Thioredoxin-like_sf"/>
</dbReference>
<dbReference type="CDD" id="cd03023">
    <property type="entry name" value="DsbA_Com1_like"/>
    <property type="match status" value="1"/>
</dbReference>
<evidence type="ECO:0000256" key="2">
    <source>
        <dbReference type="ARBA" id="ARBA00023002"/>
    </source>
</evidence>
<evidence type="ECO:0000259" key="5">
    <source>
        <dbReference type="PROSITE" id="PS51352"/>
    </source>
</evidence>
<reference evidence="7" key="1">
    <citation type="journal article" date="2014" name="FEMS Microbiol. Lett.">
        <title>Draft Genomic DNA Sequence of the Facultatively Methylotrophic Bacterium Acidomonas methanolica type strain MB58.</title>
        <authorList>
            <person name="Higashiura N."/>
            <person name="Hadano H."/>
            <person name="Hirakawa H."/>
            <person name="Matsutani M."/>
            <person name="Takabe S."/>
            <person name="Matsushita K."/>
            <person name="Azuma Y."/>
        </authorList>
    </citation>
    <scope>NUCLEOTIDE SEQUENCE [LARGE SCALE GENOMIC DNA]</scope>
    <source>
        <strain evidence="7">MB58</strain>
    </source>
</reference>
<dbReference type="InterPro" id="IPR013766">
    <property type="entry name" value="Thioredoxin_domain"/>
</dbReference>
<evidence type="ECO:0000256" key="3">
    <source>
        <dbReference type="ARBA" id="ARBA00023157"/>
    </source>
</evidence>